<name>A0A494WZ76_9BURK</name>
<dbReference type="CDD" id="cd00085">
    <property type="entry name" value="HNHc"/>
    <property type="match status" value="1"/>
</dbReference>
<sequence>MSTYKFSQAERFAIYSTHGEKCYLCGKPLNLKTMEVDHIIPESLLAKPKELQAALEDFELPSEFDLNSFDNWLPACNPCNSTKNDLVFVPTLKIQVLLQHTSAKADDARKLAKEIVSKRKIANALNVLERARDDGKLDDDVIETLKEFISRHRQPKLAGKPILLTPFLEIITERDGIQLVRGPYGVGGRPAIRDTHSSFSCPNCGSIAAWNGARCVICGEMSDE</sequence>
<protein>
    <recommendedName>
        <fullName evidence="3">HNH endonuclease</fullName>
    </recommendedName>
</protein>
<reference evidence="1 2" key="1">
    <citation type="submission" date="2018-10" db="EMBL/GenBank/DDBJ databases">
        <title>Paraburkholderia sp. 7MK8-2, isolated from soil.</title>
        <authorList>
            <person name="Gao Z.-H."/>
            <person name="Qiu L.-H."/>
        </authorList>
    </citation>
    <scope>NUCLEOTIDE SEQUENCE [LARGE SCALE GENOMIC DNA]</scope>
    <source>
        <strain evidence="1 2">7MK8-2</strain>
    </source>
</reference>
<evidence type="ECO:0000313" key="1">
    <source>
        <dbReference type="EMBL" id="RKP43342.1"/>
    </source>
</evidence>
<keyword evidence="2" id="KW-1185">Reference proteome</keyword>
<dbReference type="Proteomes" id="UP000280434">
    <property type="component" value="Unassembled WGS sequence"/>
</dbReference>
<evidence type="ECO:0000313" key="2">
    <source>
        <dbReference type="Proteomes" id="UP000280434"/>
    </source>
</evidence>
<dbReference type="OrthoDB" id="9802901at2"/>
<comment type="caution">
    <text evidence="1">The sequence shown here is derived from an EMBL/GenBank/DDBJ whole genome shotgun (WGS) entry which is preliminary data.</text>
</comment>
<dbReference type="RefSeq" id="WP_121281833.1">
    <property type="nucleotide sequence ID" value="NZ_RBZV01000023.1"/>
</dbReference>
<dbReference type="InterPro" id="IPR003615">
    <property type="entry name" value="HNH_nuc"/>
</dbReference>
<evidence type="ECO:0008006" key="3">
    <source>
        <dbReference type="Google" id="ProtNLM"/>
    </source>
</evidence>
<gene>
    <name evidence="1" type="ORF">D7S89_26425</name>
</gene>
<dbReference type="Gene3D" id="1.10.30.50">
    <property type="match status" value="1"/>
</dbReference>
<proteinExistence type="predicted"/>
<dbReference type="AlphaFoldDB" id="A0A494WZ76"/>
<accession>A0A494WZ76</accession>
<organism evidence="1 2">
    <name type="scientific">Trinickia fusca</name>
    <dbReference type="NCBI Taxonomy" id="2419777"/>
    <lineage>
        <taxon>Bacteria</taxon>
        <taxon>Pseudomonadati</taxon>
        <taxon>Pseudomonadota</taxon>
        <taxon>Betaproteobacteria</taxon>
        <taxon>Burkholderiales</taxon>
        <taxon>Burkholderiaceae</taxon>
        <taxon>Trinickia</taxon>
    </lineage>
</organism>
<dbReference type="EMBL" id="RBZV01000023">
    <property type="protein sequence ID" value="RKP43342.1"/>
    <property type="molecule type" value="Genomic_DNA"/>
</dbReference>